<dbReference type="EnsemblMetazoa" id="GAUT035657-RA">
    <property type="protein sequence ID" value="GAUT035657-PA"/>
    <property type="gene ID" value="GAUT035657"/>
</dbReference>
<reference evidence="1" key="1">
    <citation type="submission" date="2020-05" db="UniProtKB">
        <authorList>
            <consortium name="EnsemblMetazoa"/>
        </authorList>
    </citation>
    <scope>IDENTIFICATION</scope>
    <source>
        <strain evidence="1">TTRI</strain>
    </source>
</reference>
<accession>A0A1A9VFJ5</accession>
<dbReference type="Proteomes" id="UP000078200">
    <property type="component" value="Unassembled WGS sequence"/>
</dbReference>
<name>A0A1A9VFJ5_GLOAU</name>
<keyword evidence="2" id="KW-1185">Reference proteome</keyword>
<proteinExistence type="predicted"/>
<evidence type="ECO:0000313" key="1">
    <source>
        <dbReference type="EnsemblMetazoa" id="GAUT035657-PA"/>
    </source>
</evidence>
<dbReference type="VEuPathDB" id="VectorBase:GAUT035657"/>
<organism evidence="1 2">
    <name type="scientific">Glossina austeni</name>
    <name type="common">Savannah tsetse fly</name>
    <dbReference type="NCBI Taxonomy" id="7395"/>
    <lineage>
        <taxon>Eukaryota</taxon>
        <taxon>Metazoa</taxon>
        <taxon>Ecdysozoa</taxon>
        <taxon>Arthropoda</taxon>
        <taxon>Hexapoda</taxon>
        <taxon>Insecta</taxon>
        <taxon>Pterygota</taxon>
        <taxon>Neoptera</taxon>
        <taxon>Endopterygota</taxon>
        <taxon>Diptera</taxon>
        <taxon>Brachycera</taxon>
        <taxon>Muscomorpha</taxon>
        <taxon>Hippoboscoidea</taxon>
        <taxon>Glossinidae</taxon>
        <taxon>Glossina</taxon>
    </lineage>
</organism>
<dbReference type="AlphaFoldDB" id="A0A1A9VFJ5"/>
<evidence type="ECO:0000313" key="2">
    <source>
        <dbReference type="Proteomes" id="UP000078200"/>
    </source>
</evidence>
<protein>
    <submittedName>
        <fullName evidence="1">Uncharacterized protein</fullName>
    </submittedName>
</protein>
<sequence>MDVHTWRSNEEREQSAFFHEPSVSINAPKLFKLIFSCYEIQKHAQKHIPLQCTGKHNGVENRPYEDDACVVLKPGTLKLKLISLEETSTRKRVSQESLKRKTLPKLVALFGLMKN</sequence>